<sequence length="158" mass="17497">MTLTISTEEGIPPEDTWNMDETGFRIGTGKNQLIVTKRKRAHDFGVPENRESATMIESISVGGRVIPAFLIFSGQMHVARWYGVPGLDDNAAIRPNPSGYSNDEISLEWLEHSNKWSVQGSLGNKQAGHQFHLNLNPFNIIEIEVTCINSTNSTQPSS</sequence>
<proteinExistence type="predicted"/>
<dbReference type="EMBL" id="JELW01000217">
    <property type="protein sequence ID" value="EXU94606.1"/>
    <property type="molecule type" value="Genomic_DNA"/>
</dbReference>
<dbReference type="Proteomes" id="UP000030151">
    <property type="component" value="Unassembled WGS sequence"/>
</dbReference>
<reference evidence="1 2" key="1">
    <citation type="submission" date="2014-02" db="EMBL/GenBank/DDBJ databases">
        <title>The genome sequence of the entomopathogenic fungus Metarhizium robertsii ARSEF 2575.</title>
        <authorList>
            <person name="Giuliano Garisto Donzelli B."/>
            <person name="Roe B.A."/>
            <person name="Macmil S.L."/>
            <person name="Krasnoff S.B."/>
            <person name="Gibson D.M."/>
        </authorList>
    </citation>
    <scope>NUCLEOTIDE SEQUENCE [LARGE SCALE GENOMIC DNA]</scope>
    <source>
        <strain evidence="1 2">ARSEF 2575</strain>
    </source>
</reference>
<keyword evidence="1" id="KW-0540">Nuclease</keyword>
<protein>
    <submittedName>
        <fullName evidence="1">DDE superfamily endonuclease</fullName>
    </submittedName>
</protein>
<dbReference type="GO" id="GO:0004519">
    <property type="term" value="F:endonuclease activity"/>
    <property type="evidence" value="ECO:0007669"/>
    <property type="project" value="UniProtKB-KW"/>
</dbReference>
<gene>
    <name evidence="1" type="ORF">X797_012322</name>
</gene>
<keyword evidence="1" id="KW-0378">Hydrolase</keyword>
<comment type="caution">
    <text evidence="1">The sequence shown here is derived from an EMBL/GenBank/DDBJ whole genome shotgun (WGS) entry which is preliminary data.</text>
</comment>
<evidence type="ECO:0000313" key="2">
    <source>
        <dbReference type="Proteomes" id="UP000030151"/>
    </source>
</evidence>
<accession>A0A014P0A2</accession>
<dbReference type="AlphaFoldDB" id="A0A014P0A2"/>
<keyword evidence="1" id="KW-0255">Endonuclease</keyword>
<name>A0A014P0A2_9HYPO</name>
<dbReference type="HOGENOM" id="CLU_1669798_0_0_1"/>
<organism evidence="1 2">
    <name type="scientific">Metarhizium robertsii</name>
    <dbReference type="NCBI Taxonomy" id="568076"/>
    <lineage>
        <taxon>Eukaryota</taxon>
        <taxon>Fungi</taxon>
        <taxon>Dikarya</taxon>
        <taxon>Ascomycota</taxon>
        <taxon>Pezizomycotina</taxon>
        <taxon>Sordariomycetes</taxon>
        <taxon>Hypocreomycetidae</taxon>
        <taxon>Hypocreales</taxon>
        <taxon>Clavicipitaceae</taxon>
        <taxon>Metarhizium</taxon>
    </lineage>
</organism>
<dbReference type="eggNOG" id="ENOG502S8QW">
    <property type="taxonomic scope" value="Eukaryota"/>
</dbReference>
<evidence type="ECO:0000313" key="1">
    <source>
        <dbReference type="EMBL" id="EXU94606.1"/>
    </source>
</evidence>